<dbReference type="RefSeq" id="WP_080041277.1">
    <property type="nucleotide sequence ID" value="NZ_CP017717.1"/>
</dbReference>
<keyword evidence="3" id="KW-0902">Two-component regulatory system</keyword>
<evidence type="ECO:0000256" key="3">
    <source>
        <dbReference type="ARBA" id="ARBA00023012"/>
    </source>
</evidence>
<sequence length="364" mass="37969">MTVVSSSSARRLASVLITAVSCAYTAITLVYFLQGAFYGVTAALSMTAVVATHYVNMRAGLRGTRPPLFPATLALQAVATYLPDFLLPGGMSALTAPMLAGSLLVLLPLRWGGPLVGLMMLSEGTRLWWGLAGAHVTFFYVATIATTGAMIYALVRFVRVTAELEQARAELAEAAVLKERLRISRDLHDGLGRSLTAIALKGDLAGRLIDRDPAAARHEVGELTQVAREAAQDVRQVARGYREMSLAGEVDRAVALLESSGVSAQAHLADVTLPERSEAALAWAVREGVTNVLRHSMATTCTITTSLQGGRVRLEVANDGAPATPGAANGGLTGLAERAAQAGGSCTTTPTGEGGFLLAVEVAA</sequence>
<evidence type="ECO:0000256" key="1">
    <source>
        <dbReference type="ARBA" id="ARBA00022679"/>
    </source>
</evidence>
<dbReference type="InterPro" id="IPR011712">
    <property type="entry name" value="Sig_transdc_His_kin_sub3_dim/P"/>
</dbReference>
<dbReference type="PANTHER" id="PTHR24421:SF63">
    <property type="entry name" value="SENSOR HISTIDINE KINASE DESK"/>
    <property type="match status" value="1"/>
</dbReference>
<dbReference type="PANTHER" id="PTHR24421">
    <property type="entry name" value="NITRATE/NITRITE SENSOR PROTEIN NARX-RELATED"/>
    <property type="match status" value="1"/>
</dbReference>
<keyword evidence="2" id="KW-0418">Kinase</keyword>
<dbReference type="GO" id="GO:0016020">
    <property type="term" value="C:membrane"/>
    <property type="evidence" value="ECO:0007669"/>
    <property type="project" value="InterPro"/>
</dbReference>
<dbReference type="EMBL" id="CP017717">
    <property type="protein sequence ID" value="AQZ65026.1"/>
    <property type="molecule type" value="Genomic_DNA"/>
</dbReference>
<reference evidence="7" key="1">
    <citation type="journal article" date="2017" name="Med. Chem. Commun.">
        <title>Nonomuraea sp. ATCC 55076 harbours the largest actinomycete chromosome to date and the kistamicin biosynthetic gene cluster.</title>
        <authorList>
            <person name="Nazari B."/>
            <person name="Forneris C.C."/>
            <person name="Gibson M.I."/>
            <person name="Moon K."/>
            <person name="Schramma K.R."/>
            <person name="Seyedsayamdost M.R."/>
        </authorList>
    </citation>
    <scope>NUCLEOTIDE SEQUENCE [LARGE SCALE GENOMIC DNA]</scope>
    <source>
        <strain evidence="7">ATCC 55076</strain>
    </source>
</reference>
<keyword evidence="4" id="KW-0472">Membrane</keyword>
<evidence type="ECO:0000256" key="2">
    <source>
        <dbReference type="ARBA" id="ARBA00022777"/>
    </source>
</evidence>
<dbReference type="AlphaFoldDB" id="A0A1V0A483"/>
<accession>A0A1V0A483</accession>
<dbReference type="Proteomes" id="UP000190797">
    <property type="component" value="Chromosome"/>
</dbReference>
<feature type="domain" description="Signal transduction histidine kinase subgroup 3 dimerisation and phosphoacceptor" evidence="5">
    <location>
        <begin position="179"/>
        <end position="245"/>
    </location>
</feature>
<evidence type="ECO:0000313" key="7">
    <source>
        <dbReference type="Proteomes" id="UP000190797"/>
    </source>
</evidence>
<evidence type="ECO:0000313" key="6">
    <source>
        <dbReference type="EMBL" id="AQZ65026.1"/>
    </source>
</evidence>
<feature type="transmembrane region" description="Helical" evidence="4">
    <location>
        <begin position="12"/>
        <end position="31"/>
    </location>
</feature>
<name>A0A1V0A483_9ACTN</name>
<organism evidence="6 7">
    <name type="scientific">[Actinomadura] parvosata subsp. kistnae</name>
    <dbReference type="NCBI Taxonomy" id="1909395"/>
    <lineage>
        <taxon>Bacteria</taxon>
        <taxon>Bacillati</taxon>
        <taxon>Actinomycetota</taxon>
        <taxon>Actinomycetes</taxon>
        <taxon>Streptosporangiales</taxon>
        <taxon>Streptosporangiaceae</taxon>
        <taxon>Nonomuraea</taxon>
    </lineage>
</organism>
<keyword evidence="4" id="KW-1133">Transmembrane helix</keyword>
<dbReference type="GO" id="GO:0046983">
    <property type="term" value="F:protein dimerization activity"/>
    <property type="evidence" value="ECO:0007669"/>
    <property type="project" value="InterPro"/>
</dbReference>
<dbReference type="Gene3D" id="3.30.565.10">
    <property type="entry name" value="Histidine kinase-like ATPase, C-terminal domain"/>
    <property type="match status" value="1"/>
</dbReference>
<dbReference type="KEGG" id="noa:BKM31_29455"/>
<dbReference type="InterPro" id="IPR036890">
    <property type="entry name" value="HATPase_C_sf"/>
</dbReference>
<feature type="transmembrane region" description="Helical" evidence="4">
    <location>
        <begin position="37"/>
        <end position="55"/>
    </location>
</feature>
<proteinExistence type="predicted"/>
<dbReference type="OrthoDB" id="5241784at2"/>
<dbReference type="GO" id="GO:0000155">
    <property type="term" value="F:phosphorelay sensor kinase activity"/>
    <property type="evidence" value="ECO:0007669"/>
    <property type="project" value="InterPro"/>
</dbReference>
<dbReference type="InterPro" id="IPR050482">
    <property type="entry name" value="Sensor_HK_TwoCompSys"/>
</dbReference>
<dbReference type="SUPFAM" id="SSF55874">
    <property type="entry name" value="ATPase domain of HSP90 chaperone/DNA topoisomerase II/histidine kinase"/>
    <property type="match status" value="1"/>
</dbReference>
<gene>
    <name evidence="6" type="ORF">BKM31_29455</name>
</gene>
<keyword evidence="4" id="KW-0812">Transmembrane</keyword>
<dbReference type="STRING" id="1909395.BKM31_29455"/>
<dbReference type="CDD" id="cd16917">
    <property type="entry name" value="HATPase_UhpB-NarQ-NarX-like"/>
    <property type="match status" value="1"/>
</dbReference>
<dbReference type="Pfam" id="PF07730">
    <property type="entry name" value="HisKA_3"/>
    <property type="match status" value="1"/>
</dbReference>
<dbReference type="Gene3D" id="1.20.5.1930">
    <property type="match status" value="1"/>
</dbReference>
<protein>
    <recommendedName>
        <fullName evidence="5">Signal transduction histidine kinase subgroup 3 dimerisation and phosphoacceptor domain-containing protein</fullName>
    </recommendedName>
</protein>
<keyword evidence="1" id="KW-0808">Transferase</keyword>
<keyword evidence="7" id="KW-1185">Reference proteome</keyword>
<evidence type="ECO:0000256" key="4">
    <source>
        <dbReference type="SAM" id="Phobius"/>
    </source>
</evidence>
<feature type="transmembrane region" description="Helical" evidence="4">
    <location>
        <begin position="127"/>
        <end position="155"/>
    </location>
</feature>
<evidence type="ECO:0000259" key="5">
    <source>
        <dbReference type="Pfam" id="PF07730"/>
    </source>
</evidence>